<reference evidence="1" key="1">
    <citation type="submission" date="2019-11" db="EMBL/GenBank/DDBJ databases">
        <title>Studies on the baculoviruses infecting the caterpillars, Spilarctia obliqua Walker (Erebidae) and Pieris brassicae Linn. (Pieridae) (Insecta: Lepidoptera).</title>
        <authorList>
            <person name="Paul S."/>
            <person name="Arumugaperumal A."/>
            <person name="Sathiya Balasingh Thangapandi E.J.J."/>
            <person name="Sarjubala Devi H."/>
            <person name="Johnson T."/>
            <person name="Maisnam S."/>
            <person name="Krishnavel S."/>
            <person name="Soman Syamala S."/>
            <person name="Ramamoorthy S."/>
            <person name="Karthikeyan R."/>
            <person name="Subburaman C."/>
            <person name="Jeyaprakash R."/>
            <person name="Azhaguchamy M."/>
            <person name="Ramaiyer V."/>
            <person name="Sivasubramaniam S."/>
        </authorList>
    </citation>
    <scope>NUCLEOTIDE SEQUENCE</scope>
    <source>
        <strain evidence="1">Manipur</strain>
    </source>
</reference>
<evidence type="ECO:0000313" key="1">
    <source>
        <dbReference type="EMBL" id="QNN89345.1"/>
    </source>
</evidence>
<dbReference type="EMBL" id="MN750520">
    <property type="protein sequence ID" value="QNN89345.1"/>
    <property type="molecule type" value="Genomic_DNA"/>
</dbReference>
<sequence length="158" mass="18623">MMIAILLIVLHCWNMYILRKEMRKRPVIQSGESAELKYDDTDKEEEEQFQSNKRMLEIISEDRRQIDFEFMPLTTFSYVDEVECPLVRLSEPKQVTINLPPSSPDSGISEPHYAVPKPIKSIYSVPDRRKIKPVPPPRNPVPQHRKKICWQRSLYTLI</sequence>
<organism evidence="1">
    <name type="scientific">Spilarctia obliqua nucleopolyhedrovirus</name>
    <dbReference type="NCBI Taxonomy" id="1638618"/>
    <lineage>
        <taxon>Viruses</taxon>
        <taxon>Viruses incertae sedis</taxon>
        <taxon>Naldaviricetes</taxon>
        <taxon>Lefavirales</taxon>
        <taxon>Baculoviridae</taxon>
        <taxon>Alphabaculovirus</taxon>
    </lineage>
</organism>
<accession>A0A7G9U8B4</accession>
<protein>
    <submittedName>
        <fullName evidence="1">Actin rearrangement inducing factor 1</fullName>
    </submittedName>
</protein>
<name>A0A7G9U8B4_9ABAC</name>
<proteinExistence type="predicted"/>